<dbReference type="Proteomes" id="UP001194098">
    <property type="component" value="Unassembled WGS sequence"/>
</dbReference>
<dbReference type="AlphaFoldDB" id="A0AAW3WFB0"/>
<dbReference type="InterPro" id="IPR029058">
    <property type="entry name" value="AB_hydrolase_fold"/>
</dbReference>
<comment type="caution">
    <text evidence="1">The sequence shown here is derived from an EMBL/GenBank/DDBJ whole genome shotgun (WGS) entry which is preliminary data.</text>
</comment>
<reference evidence="1" key="2">
    <citation type="journal article" date="2022" name="Nat. Biotechnol.">
        <title>Carbon-negative production of acetone and isopropanol by gas fermentation at industrial pilot scale.</title>
        <authorList>
            <person name="Liew F.E."/>
            <person name="Nogle R."/>
            <person name="Abdalla T."/>
            <person name="Rasor B.J."/>
            <person name="Canter C."/>
            <person name="Jensen R.O."/>
            <person name="Wang L."/>
            <person name="Strutz J."/>
            <person name="Chirania P."/>
            <person name="De Tissera S."/>
            <person name="Mueller A.P."/>
            <person name="Ruan Z."/>
            <person name="Gao A."/>
            <person name="Tran L."/>
            <person name="Engle N.L."/>
            <person name="Bromley J.C."/>
            <person name="Daniell J."/>
            <person name="Conrado R."/>
            <person name="Tschaplinski T.J."/>
            <person name="Giannone R.J."/>
            <person name="Hettich R.L."/>
            <person name="Karim A.S."/>
            <person name="Simpson S.D."/>
            <person name="Brown S.D."/>
            <person name="Leang C."/>
            <person name="Jewett M.C."/>
            <person name="Kopke M."/>
        </authorList>
    </citation>
    <scope>NUCLEOTIDE SEQUENCE</scope>
    <source>
        <strain evidence="1">DJ015</strain>
    </source>
</reference>
<proteinExistence type="predicted"/>
<evidence type="ECO:0000313" key="1">
    <source>
        <dbReference type="EMBL" id="MBC2477362.1"/>
    </source>
</evidence>
<dbReference type="GO" id="GO:0016787">
    <property type="term" value="F:hydrolase activity"/>
    <property type="evidence" value="ECO:0007669"/>
    <property type="project" value="UniProtKB-KW"/>
</dbReference>
<evidence type="ECO:0000313" key="2">
    <source>
        <dbReference type="Proteomes" id="UP001194098"/>
    </source>
</evidence>
<keyword evidence="1" id="KW-0378">Hydrolase</keyword>
<gene>
    <name evidence="1" type="ORF">HGI39_22210</name>
</gene>
<dbReference type="Gene3D" id="3.40.50.1820">
    <property type="entry name" value="alpha/beta hydrolase"/>
    <property type="match status" value="1"/>
</dbReference>
<dbReference type="EMBL" id="JABAGV010000089">
    <property type="protein sequence ID" value="MBC2477362.1"/>
    <property type="molecule type" value="Genomic_DNA"/>
</dbReference>
<dbReference type="RefSeq" id="WP_171780841.1">
    <property type="nucleotide sequence ID" value="NZ_JABAGV010000089.1"/>
</dbReference>
<protein>
    <submittedName>
        <fullName evidence="1">Alpha/beta hydrolase</fullName>
    </submittedName>
</protein>
<accession>A0AAW3WFB0</accession>
<reference evidence="1" key="1">
    <citation type="submission" date="2020-04" db="EMBL/GenBank/DDBJ databases">
        <authorList>
            <person name="Brown S."/>
        </authorList>
    </citation>
    <scope>NUCLEOTIDE SEQUENCE</scope>
    <source>
        <strain evidence="1">DJ015</strain>
    </source>
</reference>
<dbReference type="SUPFAM" id="SSF53474">
    <property type="entry name" value="alpha/beta-Hydrolases"/>
    <property type="match status" value="1"/>
</dbReference>
<sequence length="276" mass="31469">MRFYEFGNIDNPTVFLIHGTASHWKLSFGQVVDGLTDEYHVVCVAMDGHDENDTTEMVSISDETDKLEDYIQKEYNGKIYGIYGSSLGGSIVGKLLEKGNVCIKHAITGSTDFDYMSGLSAVICSKIATHIFYKYVKTGEIKGILNLLIKSEKSKKYLKDLHSGIYKKITYKTLYREYYTDLTMPIADNIIPEKTHIHCIFGMEEDGDKLVNRYKKHFPKAEIIGLVGLNHEELLFREPEEWIHMIKTLLNHGEYNYYGGTQKINGDLTYNSKSVS</sequence>
<name>A0AAW3WFB0_CLOBE</name>
<organism evidence="1 2">
    <name type="scientific">Clostridium beijerinckii</name>
    <name type="common">Clostridium MP</name>
    <dbReference type="NCBI Taxonomy" id="1520"/>
    <lineage>
        <taxon>Bacteria</taxon>
        <taxon>Bacillati</taxon>
        <taxon>Bacillota</taxon>
        <taxon>Clostridia</taxon>
        <taxon>Eubacteriales</taxon>
        <taxon>Clostridiaceae</taxon>
        <taxon>Clostridium</taxon>
    </lineage>
</organism>